<comment type="similarity">
    <text evidence="1 9">Belongs to the guanylate kinase family.</text>
</comment>
<keyword evidence="9" id="KW-0963">Cytoplasm</keyword>
<comment type="catalytic activity">
    <reaction evidence="9">
        <text>GMP + ATP = GDP + ADP</text>
        <dbReference type="Rhea" id="RHEA:20780"/>
        <dbReference type="ChEBI" id="CHEBI:30616"/>
        <dbReference type="ChEBI" id="CHEBI:58115"/>
        <dbReference type="ChEBI" id="CHEBI:58189"/>
        <dbReference type="ChEBI" id="CHEBI:456216"/>
        <dbReference type="EC" id="2.7.4.8"/>
    </reaction>
</comment>
<proteinExistence type="inferred from homology"/>
<evidence type="ECO:0000256" key="5">
    <source>
        <dbReference type="ARBA" id="ARBA00022741"/>
    </source>
</evidence>
<keyword evidence="5 9" id="KW-0547">Nucleotide-binding</keyword>
<dbReference type="EMBL" id="AAPI01000001">
    <property type="protein sequence ID" value="EAS47968.1"/>
    <property type="molecule type" value="Genomic_DNA"/>
</dbReference>
<dbReference type="Pfam" id="PF00625">
    <property type="entry name" value="Guanylate_kin"/>
    <property type="match status" value="1"/>
</dbReference>
<dbReference type="GO" id="GO:0005829">
    <property type="term" value="C:cytosol"/>
    <property type="evidence" value="ECO:0007669"/>
    <property type="project" value="TreeGrafter"/>
</dbReference>
<dbReference type="HOGENOM" id="CLU_001715_1_0_6"/>
<name>Q1YUU0_9GAMM</name>
<evidence type="ECO:0000256" key="4">
    <source>
        <dbReference type="ARBA" id="ARBA00022679"/>
    </source>
</evidence>
<evidence type="ECO:0000313" key="11">
    <source>
        <dbReference type="EMBL" id="EAS47968.1"/>
    </source>
</evidence>
<dbReference type="EC" id="2.7.4.8" evidence="2 9"/>
<dbReference type="InterPro" id="IPR008144">
    <property type="entry name" value="Guanylate_kin-like_dom"/>
</dbReference>
<dbReference type="NCBIfam" id="TIGR03263">
    <property type="entry name" value="guanyl_kin"/>
    <property type="match status" value="1"/>
</dbReference>
<dbReference type="PROSITE" id="PS50052">
    <property type="entry name" value="GUANYLATE_KINASE_2"/>
    <property type="match status" value="1"/>
</dbReference>
<protein>
    <recommendedName>
        <fullName evidence="3 9">Guanylate kinase</fullName>
        <ecNumber evidence="2 9">2.7.4.8</ecNumber>
    </recommendedName>
    <alternativeName>
        <fullName evidence="8 9">GMP kinase</fullName>
    </alternativeName>
</protein>
<comment type="caution">
    <text evidence="11">The sequence shown here is derived from an EMBL/GenBank/DDBJ whole genome shotgun (WGS) entry which is preliminary data.</text>
</comment>
<dbReference type="InterPro" id="IPR027417">
    <property type="entry name" value="P-loop_NTPase"/>
</dbReference>
<evidence type="ECO:0000256" key="3">
    <source>
        <dbReference type="ARBA" id="ARBA00016296"/>
    </source>
</evidence>
<evidence type="ECO:0000313" key="12">
    <source>
        <dbReference type="Proteomes" id="UP000005555"/>
    </source>
</evidence>
<evidence type="ECO:0000256" key="6">
    <source>
        <dbReference type="ARBA" id="ARBA00022777"/>
    </source>
</evidence>
<dbReference type="InterPro" id="IPR008145">
    <property type="entry name" value="GK/Ca_channel_bsu"/>
</dbReference>
<evidence type="ECO:0000256" key="7">
    <source>
        <dbReference type="ARBA" id="ARBA00022840"/>
    </source>
</evidence>
<evidence type="ECO:0000256" key="2">
    <source>
        <dbReference type="ARBA" id="ARBA00012961"/>
    </source>
</evidence>
<dbReference type="Gene3D" id="3.40.50.300">
    <property type="entry name" value="P-loop containing nucleotide triphosphate hydrolases"/>
    <property type="match status" value="1"/>
</dbReference>
<dbReference type="STRING" id="314287.GB2207_09166"/>
<dbReference type="SMART" id="SM00072">
    <property type="entry name" value="GuKc"/>
    <property type="match status" value="1"/>
</dbReference>
<keyword evidence="12" id="KW-1185">Reference proteome</keyword>
<feature type="domain" description="Guanylate kinase-like" evidence="10">
    <location>
        <begin position="4"/>
        <end position="182"/>
    </location>
</feature>
<dbReference type="AlphaFoldDB" id="Q1YUU0"/>
<evidence type="ECO:0000256" key="8">
    <source>
        <dbReference type="ARBA" id="ARBA00030128"/>
    </source>
</evidence>
<dbReference type="GO" id="GO:0004385">
    <property type="term" value="F:GMP kinase activity"/>
    <property type="evidence" value="ECO:0007669"/>
    <property type="project" value="UniProtKB-UniRule"/>
</dbReference>
<comment type="function">
    <text evidence="9">Essential for recycling GMP and indirectly, cGMP.</text>
</comment>
<dbReference type="eggNOG" id="COG0194">
    <property type="taxonomic scope" value="Bacteria"/>
</dbReference>
<keyword evidence="7 9" id="KW-0067">ATP-binding</keyword>
<accession>Q1YUU0</accession>
<dbReference type="GO" id="GO:0005524">
    <property type="term" value="F:ATP binding"/>
    <property type="evidence" value="ECO:0007669"/>
    <property type="project" value="UniProtKB-UniRule"/>
</dbReference>
<dbReference type="PANTHER" id="PTHR23117">
    <property type="entry name" value="GUANYLATE KINASE-RELATED"/>
    <property type="match status" value="1"/>
</dbReference>
<gene>
    <name evidence="9" type="primary">gmk</name>
    <name evidence="11" type="ORF">GB2207_09166</name>
</gene>
<comment type="subcellular location">
    <subcellularLocation>
        <location evidence="9">Cytoplasm</location>
    </subcellularLocation>
</comment>
<evidence type="ECO:0000256" key="9">
    <source>
        <dbReference type="HAMAP-Rule" id="MF_00328"/>
    </source>
</evidence>
<evidence type="ECO:0000256" key="1">
    <source>
        <dbReference type="ARBA" id="ARBA00005790"/>
    </source>
</evidence>
<dbReference type="InterPro" id="IPR017665">
    <property type="entry name" value="Guanylate_kinase"/>
</dbReference>
<organism evidence="11 12">
    <name type="scientific">gamma proteobacterium HTCC2207</name>
    <dbReference type="NCBI Taxonomy" id="314287"/>
    <lineage>
        <taxon>Bacteria</taxon>
        <taxon>Pseudomonadati</taxon>
        <taxon>Pseudomonadota</taxon>
        <taxon>Gammaproteobacteria</taxon>
        <taxon>Cellvibrionales</taxon>
        <taxon>Porticoccaceae</taxon>
        <taxon>SAR92 clade</taxon>
    </lineage>
</organism>
<dbReference type="FunFam" id="3.30.63.10:FF:000002">
    <property type="entry name" value="Guanylate kinase 1"/>
    <property type="match status" value="1"/>
</dbReference>
<dbReference type="Proteomes" id="UP000005555">
    <property type="component" value="Unassembled WGS sequence"/>
</dbReference>
<dbReference type="HAMAP" id="MF_00328">
    <property type="entry name" value="Guanylate_kinase"/>
    <property type="match status" value="1"/>
</dbReference>
<dbReference type="InterPro" id="IPR020590">
    <property type="entry name" value="Guanylate_kinase_CS"/>
</dbReference>
<keyword evidence="4 9" id="KW-0808">Transferase</keyword>
<dbReference type="PANTHER" id="PTHR23117:SF13">
    <property type="entry name" value="GUANYLATE KINASE"/>
    <property type="match status" value="1"/>
</dbReference>
<evidence type="ECO:0000259" key="10">
    <source>
        <dbReference type="PROSITE" id="PS50052"/>
    </source>
</evidence>
<keyword evidence="6 9" id="KW-0418">Kinase</keyword>
<dbReference type="PROSITE" id="PS00856">
    <property type="entry name" value="GUANYLATE_KINASE_1"/>
    <property type="match status" value="1"/>
</dbReference>
<dbReference type="SUPFAM" id="SSF52540">
    <property type="entry name" value="P-loop containing nucleoside triphosphate hydrolases"/>
    <property type="match status" value="1"/>
</dbReference>
<dbReference type="OrthoDB" id="9808150at2"/>
<dbReference type="Gene3D" id="3.30.63.10">
    <property type="entry name" value="Guanylate Kinase phosphate binding domain"/>
    <property type="match status" value="1"/>
</dbReference>
<dbReference type="CDD" id="cd00071">
    <property type="entry name" value="GMPK"/>
    <property type="match status" value="1"/>
</dbReference>
<reference evidence="11 12" key="1">
    <citation type="submission" date="2006-03" db="EMBL/GenBank/DDBJ databases">
        <authorList>
            <person name="Giovannoni S.J."/>
            <person name="Cho J.-C."/>
            <person name="Ferriera S."/>
            <person name="Johnson J."/>
            <person name="Kravitz S."/>
            <person name="Halpern A."/>
            <person name="Remington K."/>
            <person name="Beeson K."/>
            <person name="Tran B."/>
            <person name="Rogers Y.-H."/>
            <person name="Friedman R."/>
            <person name="Venter J.C."/>
        </authorList>
    </citation>
    <scope>NUCLEOTIDE SEQUENCE [LARGE SCALE GENOMIC DNA]</scope>
    <source>
        <strain evidence="11 12">HTCC2207</strain>
    </source>
</reference>
<feature type="binding site" evidence="9">
    <location>
        <begin position="11"/>
        <end position="18"/>
    </location>
    <ligand>
        <name>ATP</name>
        <dbReference type="ChEBI" id="CHEBI:30616"/>
    </ligand>
</feature>
<sequence length="202" mass="22359">MATGILFIISAPSGAGKTSLVAELLNNMSNIKASISHTTRACRPGEVDAVNYHFTSRERFVEMIEQSAFLEHAEVFGNFYGTSQQWVADTLASGEDVILEIDWQGAAQVRKLFPDSTSIFILPPSKQALRERLHKRAQDDAEVIEKRIAAATEEMSHYVEADFMVVNDDFDTALHQMMSIVSAQHCRLPVSGQEDLVSDLLG</sequence>